<dbReference type="PANTHER" id="PTHR18964:SF173">
    <property type="entry name" value="GLUCOKINASE"/>
    <property type="match status" value="1"/>
</dbReference>
<comment type="similarity">
    <text evidence="1">Belongs to the ROK (NagC/XylR) family.</text>
</comment>
<comment type="caution">
    <text evidence="3">The sequence shown here is derived from an EMBL/GenBank/DDBJ whole genome shotgun (WGS) entry which is preliminary data.</text>
</comment>
<dbReference type="InterPro" id="IPR000600">
    <property type="entry name" value="ROK"/>
</dbReference>
<dbReference type="PROSITE" id="PS01125">
    <property type="entry name" value="ROK"/>
    <property type="match status" value="1"/>
</dbReference>
<name>A0A511A9S6_9MICO</name>
<reference evidence="3 4" key="1">
    <citation type="submission" date="2019-07" db="EMBL/GenBank/DDBJ databases">
        <title>Whole genome shotgun sequence of Microbacterium aerolatum NBRC 103071.</title>
        <authorList>
            <person name="Hosoyama A."/>
            <person name="Uohara A."/>
            <person name="Ohji S."/>
            <person name="Ichikawa N."/>
        </authorList>
    </citation>
    <scope>NUCLEOTIDE SEQUENCE [LARGE SCALE GENOMIC DNA]</scope>
    <source>
        <strain evidence="3 4">NBRC 103071</strain>
    </source>
</reference>
<gene>
    <name evidence="3" type="ORF">MAE01_00180</name>
</gene>
<dbReference type="Pfam" id="PF00480">
    <property type="entry name" value="ROK"/>
    <property type="match status" value="1"/>
</dbReference>
<dbReference type="GO" id="GO:0003700">
    <property type="term" value="F:DNA-binding transcription factor activity"/>
    <property type="evidence" value="ECO:0007669"/>
    <property type="project" value="InterPro"/>
</dbReference>
<sequence length="411" mass="43534">MDLRRRGTNLPKMGDFNQSVILEAIRRSREGLSRTELVDATGLSAQTVTNITRRLLDDGIVEEAGRTIQGPGKPRTTLRLNAGSRFSIGVHLDPAVMTFVLLDLAGNVVGRRARRTPASDARHIIAAMADAIEKLIDRSGVSRDLVTGIGVATPGPLDAARGTVIDPPKLHSWHRVPLRDALAEATGFRVTLEKDTTAAAAAELWTGDVPPDGSFLFAYLGIGIGAALVLDGEVVRGVSRNVGEVGHIIVDPDGPECACGKRGCVEVVCTPQAIVEHAERAGVFADDRVGSDPEAVDERYSALCDLANDGDQAARAVLDESVQHLSVLISVLTNMLDVDRVVLGGPFWSRVSARHLALLPRLLDRQSATRAVRDLPVVGTVVGDDVGAVGAGCVVLDEVLSPRASALFLDS</sequence>
<protein>
    <submittedName>
        <fullName evidence="3">Sugar kinase</fullName>
    </submittedName>
</protein>
<organism evidence="3 4">
    <name type="scientific">Microbacterium aerolatum</name>
    <dbReference type="NCBI Taxonomy" id="153731"/>
    <lineage>
        <taxon>Bacteria</taxon>
        <taxon>Bacillati</taxon>
        <taxon>Actinomycetota</taxon>
        <taxon>Actinomycetes</taxon>
        <taxon>Micrococcales</taxon>
        <taxon>Microbacteriaceae</taxon>
        <taxon>Microbacterium</taxon>
    </lineage>
</organism>
<proteinExistence type="inferred from homology"/>
<keyword evidence="4" id="KW-1185">Reference proteome</keyword>
<dbReference type="PANTHER" id="PTHR18964">
    <property type="entry name" value="ROK (REPRESSOR, ORF, KINASE) FAMILY"/>
    <property type="match status" value="1"/>
</dbReference>
<dbReference type="InterPro" id="IPR000835">
    <property type="entry name" value="HTH_MarR-typ"/>
</dbReference>
<keyword evidence="3" id="KW-0808">Transferase</keyword>
<dbReference type="Pfam" id="PF12802">
    <property type="entry name" value="MarR_2"/>
    <property type="match status" value="1"/>
</dbReference>
<dbReference type="EMBL" id="BJUW01000001">
    <property type="protein sequence ID" value="GEK84842.1"/>
    <property type="molecule type" value="Genomic_DNA"/>
</dbReference>
<evidence type="ECO:0000259" key="2">
    <source>
        <dbReference type="Pfam" id="PF12802"/>
    </source>
</evidence>
<dbReference type="InterPro" id="IPR049874">
    <property type="entry name" value="ROK_cs"/>
</dbReference>
<evidence type="ECO:0000313" key="3">
    <source>
        <dbReference type="EMBL" id="GEK84842.1"/>
    </source>
</evidence>
<dbReference type="InterPro" id="IPR036388">
    <property type="entry name" value="WH-like_DNA-bd_sf"/>
</dbReference>
<dbReference type="AlphaFoldDB" id="A0A511A9S6"/>
<dbReference type="Gene3D" id="3.30.420.40">
    <property type="match status" value="2"/>
</dbReference>
<keyword evidence="3" id="KW-0418">Kinase</keyword>
<dbReference type="SUPFAM" id="SSF46785">
    <property type="entry name" value="Winged helix' DNA-binding domain"/>
    <property type="match status" value="1"/>
</dbReference>
<evidence type="ECO:0000313" key="4">
    <source>
        <dbReference type="Proteomes" id="UP000321225"/>
    </source>
</evidence>
<dbReference type="InterPro" id="IPR043129">
    <property type="entry name" value="ATPase_NBD"/>
</dbReference>
<dbReference type="SUPFAM" id="SSF53067">
    <property type="entry name" value="Actin-like ATPase domain"/>
    <property type="match status" value="1"/>
</dbReference>
<dbReference type="Gene3D" id="1.10.10.10">
    <property type="entry name" value="Winged helix-like DNA-binding domain superfamily/Winged helix DNA-binding domain"/>
    <property type="match status" value="1"/>
</dbReference>
<evidence type="ECO:0000256" key="1">
    <source>
        <dbReference type="ARBA" id="ARBA00006479"/>
    </source>
</evidence>
<dbReference type="GO" id="GO:0016301">
    <property type="term" value="F:kinase activity"/>
    <property type="evidence" value="ECO:0007669"/>
    <property type="project" value="UniProtKB-KW"/>
</dbReference>
<feature type="domain" description="HTH marR-type" evidence="2">
    <location>
        <begin position="17"/>
        <end position="62"/>
    </location>
</feature>
<accession>A0A511A9S6</accession>
<dbReference type="Proteomes" id="UP000321225">
    <property type="component" value="Unassembled WGS sequence"/>
</dbReference>
<dbReference type="InterPro" id="IPR036390">
    <property type="entry name" value="WH_DNA-bd_sf"/>
</dbReference>